<evidence type="ECO:0000313" key="8">
    <source>
        <dbReference type="Proteomes" id="UP001628156"/>
    </source>
</evidence>
<dbReference type="InterPro" id="IPR001392">
    <property type="entry name" value="Clathrin_mu"/>
</dbReference>
<dbReference type="PIRSF" id="PIRSF005992">
    <property type="entry name" value="Clathrin_mu"/>
    <property type="match status" value="1"/>
</dbReference>
<dbReference type="CDD" id="cd09252">
    <property type="entry name" value="AP-3_Mu3_Cterm"/>
    <property type="match status" value="1"/>
</dbReference>
<dbReference type="InterPro" id="IPR028565">
    <property type="entry name" value="MHD"/>
</dbReference>
<dbReference type="SUPFAM" id="SSF64356">
    <property type="entry name" value="SNARE-like"/>
    <property type="match status" value="1"/>
</dbReference>
<keyword evidence="8" id="KW-1185">Reference proteome</keyword>
<evidence type="ECO:0000259" key="6">
    <source>
        <dbReference type="PROSITE" id="PS51072"/>
    </source>
</evidence>
<name>A0ABQ0DBN2_9EUKA</name>
<gene>
    <name evidence="7" type="ORF">ENUP19_0050G0041</name>
</gene>
<evidence type="ECO:0000256" key="1">
    <source>
        <dbReference type="ARBA" id="ARBA00004308"/>
    </source>
</evidence>
<comment type="similarity">
    <text evidence="5">Belongs to the adaptor complexes medium subunit family.</text>
</comment>
<dbReference type="CDD" id="cd14837">
    <property type="entry name" value="AP3_Mu_N"/>
    <property type="match status" value="1"/>
</dbReference>
<evidence type="ECO:0000256" key="2">
    <source>
        <dbReference type="ARBA" id="ARBA00022448"/>
    </source>
</evidence>
<keyword evidence="2 5" id="KW-0813">Transport</keyword>
<dbReference type="InterPro" id="IPR018240">
    <property type="entry name" value="Clathrin_mu_CS"/>
</dbReference>
<organism evidence="7 8">
    <name type="scientific">Entamoeba nuttalli</name>
    <dbReference type="NCBI Taxonomy" id="412467"/>
    <lineage>
        <taxon>Eukaryota</taxon>
        <taxon>Amoebozoa</taxon>
        <taxon>Evosea</taxon>
        <taxon>Archamoebae</taxon>
        <taxon>Mastigamoebida</taxon>
        <taxon>Entamoebidae</taxon>
        <taxon>Entamoeba</taxon>
    </lineage>
</organism>
<evidence type="ECO:0000256" key="4">
    <source>
        <dbReference type="ARBA" id="ARBA00023136"/>
    </source>
</evidence>
<evidence type="ECO:0000256" key="5">
    <source>
        <dbReference type="PIRNR" id="PIRNR005992"/>
    </source>
</evidence>
<dbReference type="Gene3D" id="2.60.40.1170">
    <property type="entry name" value="Mu homology domain, subdomain B"/>
    <property type="match status" value="2"/>
</dbReference>
<evidence type="ECO:0000313" key="7">
    <source>
        <dbReference type="EMBL" id="GAB1220261.1"/>
    </source>
</evidence>
<comment type="subcellular location">
    <subcellularLocation>
        <location evidence="1">Endomembrane system</location>
    </subcellularLocation>
</comment>
<dbReference type="Proteomes" id="UP001628156">
    <property type="component" value="Unassembled WGS sequence"/>
</dbReference>
<dbReference type="EMBL" id="BAAFRS010000050">
    <property type="protein sequence ID" value="GAB1220261.1"/>
    <property type="molecule type" value="Genomic_DNA"/>
</dbReference>
<evidence type="ECO:0000256" key="3">
    <source>
        <dbReference type="ARBA" id="ARBA00022927"/>
    </source>
</evidence>
<comment type="caution">
    <text evidence="7">The sequence shown here is derived from an EMBL/GenBank/DDBJ whole genome shotgun (WGS) entry which is preliminary data.</text>
</comment>
<dbReference type="Pfam" id="PF00928">
    <property type="entry name" value="Adap_comp_sub"/>
    <property type="match status" value="1"/>
</dbReference>
<dbReference type="InterPro" id="IPR036168">
    <property type="entry name" value="AP2_Mu_C_sf"/>
</dbReference>
<dbReference type="PROSITE" id="PS00991">
    <property type="entry name" value="CLAT_ADAPTOR_M_2"/>
    <property type="match status" value="1"/>
</dbReference>
<dbReference type="PROSITE" id="PS51072">
    <property type="entry name" value="MHD"/>
    <property type="match status" value="1"/>
</dbReference>
<dbReference type="SUPFAM" id="SSF49447">
    <property type="entry name" value="Second domain of Mu2 adaptin subunit (ap50) of ap2 adaptor"/>
    <property type="match status" value="1"/>
</dbReference>
<dbReference type="InterPro" id="IPR011012">
    <property type="entry name" value="Longin-like_dom_sf"/>
</dbReference>
<dbReference type="PANTHER" id="PTHR10529">
    <property type="entry name" value="AP COMPLEX SUBUNIT MU"/>
    <property type="match status" value="1"/>
</dbReference>
<proteinExistence type="inferred from homology"/>
<keyword evidence="4" id="KW-0472">Membrane</keyword>
<dbReference type="InterPro" id="IPR050431">
    <property type="entry name" value="Adaptor_comp_med_subunit"/>
</dbReference>
<accession>A0ABQ0DBN2</accession>
<sequence length="439" mass="49563">MIKALFIVNCSNDIIYQKNYGKTIDKGVLVPFYDKCLFNVNIKYSLFVVTTIPIYNNIPPVINCNTYCLFHFCHELPSNSVYFIAVTDIDVPPLFISSFLQRIRIILKYCYPDGSFNDNTLKQDYIRLIQIMDQLADGGFPFITEPNTIDALLNENTTSQKIEKAVLGELSVNYDKDALGSRTLPWRKDGVIHKTNEILFDVNERISTVFNLVTGKASRTEVLGEVICISSLSGIPDVTLRFDNPQIMDDVSFHPCVRIGKWEQQKVLSFIPPDGKFTLFNYRVRGTLQAPIKLGGSVKYTSSQGLVELSVYGNNIAGFGNGPLKSELINQQVVIEFPVSVTSCQLVVNTGKYIFDGIKHVLIWNIGKHDPKIIPTISGTVNRSMYEDTDTFTKVSMNFQIINYAASGLRFKHLDCNQPYQLRKGVKFTTYGGRYLIKV</sequence>
<dbReference type="Gene3D" id="3.30.450.60">
    <property type="match status" value="1"/>
</dbReference>
<feature type="domain" description="MHD" evidence="6">
    <location>
        <begin position="195"/>
        <end position="438"/>
    </location>
</feature>
<reference evidence="7 8" key="1">
    <citation type="journal article" date="2019" name="PLoS Negl. Trop. Dis.">
        <title>Whole genome sequencing of Entamoeba nuttalli reveals mammalian host-related molecular signatures and a novel octapeptide-repeat surface protein.</title>
        <authorList>
            <person name="Tanaka M."/>
            <person name="Makiuchi T."/>
            <person name="Komiyama T."/>
            <person name="Shiina T."/>
            <person name="Osaki K."/>
            <person name="Tachibana H."/>
        </authorList>
    </citation>
    <scope>NUCLEOTIDE SEQUENCE [LARGE SCALE GENOMIC DNA]</scope>
    <source>
        <strain evidence="7 8">P19-061405</strain>
    </source>
</reference>
<keyword evidence="3 5" id="KW-0653">Protein transport</keyword>
<protein>
    <recommendedName>
        <fullName evidence="6">MHD domain-containing protein</fullName>
    </recommendedName>
</protein>
<dbReference type="PRINTS" id="PR00314">
    <property type="entry name" value="CLATHRINADPT"/>
</dbReference>